<evidence type="ECO:0000313" key="4">
    <source>
        <dbReference type="Proteomes" id="UP000092650"/>
    </source>
</evidence>
<feature type="domain" description="DUF1468" evidence="2">
    <location>
        <begin position="5"/>
        <end position="156"/>
    </location>
</feature>
<keyword evidence="1" id="KW-0472">Membrane</keyword>
<accession>A0A1C7E9M4</accession>
<dbReference type="Pfam" id="PF07331">
    <property type="entry name" value="TctB"/>
    <property type="match status" value="1"/>
</dbReference>
<dbReference type="InterPro" id="IPR009936">
    <property type="entry name" value="DUF1468"/>
</dbReference>
<evidence type="ECO:0000313" key="3">
    <source>
        <dbReference type="EMBL" id="ANU20684.1"/>
    </source>
</evidence>
<protein>
    <recommendedName>
        <fullName evidence="2">DUF1468 domain-containing protein</fullName>
    </recommendedName>
</protein>
<organism evidence="3 4">
    <name type="scientific">Planococcus plakortidis</name>
    <dbReference type="NCBI Taxonomy" id="1038856"/>
    <lineage>
        <taxon>Bacteria</taxon>
        <taxon>Bacillati</taxon>
        <taxon>Bacillota</taxon>
        <taxon>Bacilli</taxon>
        <taxon>Bacillales</taxon>
        <taxon>Caryophanaceae</taxon>
        <taxon>Planococcus</taxon>
    </lineage>
</organism>
<dbReference type="Proteomes" id="UP000092650">
    <property type="component" value="Chromosome"/>
</dbReference>
<dbReference type="AlphaFoldDB" id="A0A1C7E9M4"/>
<feature type="transmembrane region" description="Helical" evidence="1">
    <location>
        <begin position="37"/>
        <end position="54"/>
    </location>
</feature>
<name>A0A1C7E9M4_9BACL</name>
<evidence type="ECO:0000259" key="2">
    <source>
        <dbReference type="Pfam" id="PF07331"/>
    </source>
</evidence>
<dbReference type="STRING" id="1038856.BBI15_10900"/>
<proteinExistence type="predicted"/>
<feature type="transmembrane region" description="Helical" evidence="1">
    <location>
        <begin position="129"/>
        <end position="147"/>
    </location>
</feature>
<sequence>MGEILIGLALIALGAVIYLRSNDFPALNEVHLDAGSFPKLIAGLLILLSLMLIIKQGLALMKSKPTGDERQGAGERARGFYKEYRLVILTLLVFFIYIFLMQFIGFVVSTIAFIIFTGLLVGSRAKKDIIVITIVSVAVTLGTYFFFENFLNVRFPSGIFF</sequence>
<keyword evidence="1" id="KW-1133">Transmembrane helix</keyword>
<feature type="transmembrane region" description="Helical" evidence="1">
    <location>
        <begin position="86"/>
        <end position="117"/>
    </location>
</feature>
<gene>
    <name evidence="3" type="ORF">BBI15_10900</name>
</gene>
<dbReference type="OrthoDB" id="2967877at2"/>
<dbReference type="EMBL" id="CP016539">
    <property type="protein sequence ID" value="ANU20684.1"/>
    <property type="molecule type" value="Genomic_DNA"/>
</dbReference>
<keyword evidence="4" id="KW-1185">Reference proteome</keyword>
<dbReference type="KEGG" id="ppla:BBI15_10900"/>
<reference evidence="3" key="1">
    <citation type="submission" date="2016-10" db="EMBL/GenBank/DDBJ databases">
        <authorList>
            <person name="See-Too W.S."/>
        </authorList>
    </citation>
    <scope>NUCLEOTIDE SEQUENCE [LARGE SCALE GENOMIC DNA]</scope>
    <source>
        <strain evidence="3">DSM 23997</strain>
    </source>
</reference>
<dbReference type="RefSeq" id="WP_068870924.1">
    <property type="nucleotide sequence ID" value="NZ_CP016539.2"/>
</dbReference>
<keyword evidence="1" id="KW-0812">Transmembrane</keyword>
<evidence type="ECO:0000256" key="1">
    <source>
        <dbReference type="SAM" id="Phobius"/>
    </source>
</evidence>